<dbReference type="PANTHER" id="PTHR24216:SF65">
    <property type="entry name" value="PAXILLIN-LIKE PROTEIN 1"/>
    <property type="match status" value="1"/>
</dbReference>
<reference evidence="4 5" key="1">
    <citation type="journal article" date="2015" name="Genome Biol. Evol.">
        <title>Phylogenomic analyses indicate that early fungi evolved digesting cell walls of algal ancestors of land plants.</title>
        <authorList>
            <person name="Chang Y."/>
            <person name="Wang S."/>
            <person name="Sekimoto S."/>
            <person name="Aerts A.L."/>
            <person name="Choi C."/>
            <person name="Clum A."/>
            <person name="LaButti K.M."/>
            <person name="Lindquist E.A."/>
            <person name="Yee Ngan C."/>
            <person name="Ohm R.A."/>
            <person name="Salamov A.A."/>
            <person name="Grigoriev I.V."/>
            <person name="Spatafora J.W."/>
            <person name="Berbee M.L."/>
        </authorList>
    </citation>
    <scope>NUCLEOTIDE SEQUENCE [LARGE SCALE GENOMIC DNA]</scope>
    <source>
        <strain evidence="4 5">JEL478</strain>
    </source>
</reference>
<feature type="compositionally biased region" description="Pro residues" evidence="2">
    <location>
        <begin position="1183"/>
        <end position="1197"/>
    </location>
</feature>
<feature type="compositionally biased region" description="Pro residues" evidence="2">
    <location>
        <begin position="1205"/>
        <end position="1217"/>
    </location>
</feature>
<feature type="region of interest" description="Disordered" evidence="2">
    <location>
        <begin position="153"/>
        <end position="312"/>
    </location>
</feature>
<feature type="compositionally biased region" description="Pro residues" evidence="2">
    <location>
        <begin position="255"/>
        <end position="310"/>
    </location>
</feature>
<evidence type="ECO:0000256" key="2">
    <source>
        <dbReference type="SAM" id="MobiDB-lite"/>
    </source>
</evidence>
<feature type="region of interest" description="Disordered" evidence="2">
    <location>
        <begin position="1"/>
        <end position="33"/>
    </location>
</feature>
<dbReference type="Gene3D" id="3.30.70.330">
    <property type="match status" value="3"/>
</dbReference>
<feature type="compositionally biased region" description="Polar residues" evidence="2">
    <location>
        <begin position="413"/>
        <end position="436"/>
    </location>
</feature>
<dbReference type="SMART" id="SM00360">
    <property type="entry name" value="RRM"/>
    <property type="match status" value="6"/>
</dbReference>
<protein>
    <recommendedName>
        <fullName evidence="3">RRM domain-containing protein</fullName>
    </recommendedName>
</protein>
<feature type="region of interest" description="Disordered" evidence="2">
    <location>
        <begin position="1518"/>
        <end position="1607"/>
    </location>
</feature>
<name>A0A139AD18_GONPJ</name>
<dbReference type="InterPro" id="IPR000504">
    <property type="entry name" value="RRM_dom"/>
</dbReference>
<sequence length="1851" mass="195817">MRKSAMQHQHPSHPLSTLSQLTTNTSLDPSRPTALHLPPQAILGRLASLYHSLRRHHAFHRLVFHPDLSAHVLLAPMPPGALIDDSVRSIVGNLASLDPYYPPHKPPVVPEGVPSPLVLLRYAPASLPPREVEELIVAFEGVKDTKYSGAAGLPAGSSLPQSISSPNAGSESPSPVQQQSQGGDIPKNGQSNSAQGPWGQSQPGAGQGQNQNPWGQTPSGANQAQGAWSHGPPGMAWGQPQPSPPPGHGASPWSHPSPAPAPGASPPTSAPPAWPVPSPTSHTPPIPSPPPPGPGAPSTPPPTSTEPPPTAHCLIHFDSLHRARAFLSEISRTTSWSASYVSPTGPLPLSTPAMTHHVAPVGPAVMGVSPNSLHTSTSSSQTPGHQQPPTQGQHFPYLLVLVTHPATLSPASVSSWLRSSSPGVDSCMATETQPGPLSSDGLRTTEVRVVFRSQEALRSFCMTPPGSSLPPVSVRLKGDPPQQQGGQGGAFPPSRAPGMGGGGPQVQQQGYPYYTPPTGPGSGSTPTGAAPPWGPPPPPSAPPGPSHLALHPPLGLDPADLRRVMRLLPGFRRLHIVSEGGFVAGFDDDGAARRAGDVVAGLGHGVVSAALGGPAAAGMWGGVDAWRGGWWGVGGTPPPPPPAPPTAPPTTTIVASVPAPPAGARSDYFSRLASDHDGVISVHALGDASRPSGYAMRFRDVAAAARAGRDLVEGTSVAVRYANEGEDLESLLVPMGGGSGQTEGGEDDVSVWEDEKERERSGSRGSRRSSASGGVSDGEGEGGASAGQGGAGGPKGHLVGIKQRGRSHSQSSAHSATSASSAGGGTRVPRATVHITNLSAPGNGLDKADVKHLLSGYPGFRRVAFYRDWIFAVFESTASAANAVGRINTDTKMRASFARDEYAPNYVVPEAGVPCSVLYVCNLPWDATNLELTKLFKAYPGYREVYFFREACKVYFEDIESAEACMLDVNATTNLIATYFKGETAPGQLEDAAREEGDAVSVRSGRSAAEGQDMSAGQGNGPAESRPGPKCTLHVSNLTRDRADLKVHFQSYPGFLRIAYYPNWIFLVFSDASGAAQAINKIHATTRMQASFAQVEYTPGFVRPDPGPPGQVVRVGNFPSGAGEGEFVKLFRSYEGCTDVRFGREDCLVWFSSREAATRCLDDVNRTTNLCAVYYNPAAVQPAQPPLPQQPRMPAPGPAAGGYPPAFPGQPPAPPPGFAQFNQRQQIPPQQTEFWEDDEPSASISHSIPSSPGASSGDPGGRSSASSPFPSSERSYGADSLASSHGAVVGPGAGQMGVPGLAQAYGGGAGFPPGHPPKTTLKIGNINLDRSDLRKVLSSLRGFTKVAFYRDYVYACFADVESARAAMDLLHTSSRMRCVYPKYDYTTHNDRLDVGQPCPILHVSNMPFNSNSSEFVKMFGAYEGYRETQFFRESCLVFFATERDAAAALQDLNKTTNLVVVYSKKGLSALQALQQQGMIPYGNGPNPLQGYPGGDYQHSLPTDPALMEQFLRSVSASMSDQFEADGRRPSGSSNLTGGTDFGRDRRTSESDARLWQNGGGSGFGRSPSMPLSNFEGEDEGEYKRYARTPDSVYQDNPSGSMGYSKPNDIPDYLRQYIEKMQLQAAEMDQRFHVMQRQLAEKTMSEQRLKEEVIQLRAALSRFTGGRGHEIRRTEQQVAGRGGYGRFTPDLNGGPPGPGFGSALGLTRSTSGPPQRNVGFAQYAEEQYYAPSPTATVFPPQAQQFRGGPNDGSYPNQYAPYAPQPQQGQGPPSFELSTHDSIISMLESDSDRQEARRQQQQQQQQQADYDARDAWNSVTFGPQAGQGGDAGAGMMGGMGRGFGSRFGNGSIW</sequence>
<feature type="region of interest" description="Disordered" evidence="2">
    <location>
        <begin position="368"/>
        <end position="392"/>
    </location>
</feature>
<feature type="compositionally biased region" description="Basic and acidic residues" evidence="2">
    <location>
        <begin position="753"/>
        <end position="762"/>
    </location>
</feature>
<feature type="compositionally biased region" description="Low complexity" evidence="2">
    <location>
        <begin position="808"/>
        <end position="821"/>
    </location>
</feature>
<dbReference type="PROSITE" id="PS50102">
    <property type="entry name" value="RRM"/>
    <property type="match status" value="1"/>
</dbReference>
<feature type="compositionally biased region" description="Polar residues" evidence="2">
    <location>
        <begin position="217"/>
        <end position="226"/>
    </location>
</feature>
<feature type="region of interest" description="Disordered" evidence="2">
    <location>
        <begin position="413"/>
        <end position="441"/>
    </location>
</feature>
<feature type="compositionally biased region" description="Pro residues" evidence="2">
    <location>
        <begin position="532"/>
        <end position="545"/>
    </location>
</feature>
<feature type="compositionally biased region" description="Polar residues" evidence="2">
    <location>
        <begin position="158"/>
        <end position="168"/>
    </location>
</feature>
<evidence type="ECO:0000259" key="3">
    <source>
        <dbReference type="PROSITE" id="PS50102"/>
    </source>
</evidence>
<feature type="region of interest" description="Disordered" evidence="2">
    <location>
        <begin position="990"/>
        <end position="1029"/>
    </location>
</feature>
<gene>
    <name evidence="4" type="ORF">M427DRAFT_155877</name>
</gene>
<organism evidence="4 5">
    <name type="scientific">Gonapodya prolifera (strain JEL478)</name>
    <name type="common">Monoblepharis prolifera</name>
    <dbReference type="NCBI Taxonomy" id="1344416"/>
    <lineage>
        <taxon>Eukaryota</taxon>
        <taxon>Fungi</taxon>
        <taxon>Fungi incertae sedis</taxon>
        <taxon>Chytridiomycota</taxon>
        <taxon>Chytridiomycota incertae sedis</taxon>
        <taxon>Monoblepharidomycetes</taxon>
        <taxon>Monoblepharidales</taxon>
        <taxon>Gonapodyaceae</taxon>
        <taxon>Gonapodya</taxon>
    </lineage>
</organism>
<dbReference type="InterPro" id="IPR012677">
    <property type="entry name" value="Nucleotide-bd_a/b_plait_sf"/>
</dbReference>
<proteinExistence type="predicted"/>
<feature type="domain" description="RRM" evidence="3">
    <location>
        <begin position="1399"/>
        <end position="1465"/>
    </location>
</feature>
<feature type="compositionally biased region" description="Low complexity" evidence="2">
    <location>
        <begin position="15"/>
        <end position="27"/>
    </location>
</feature>
<feature type="compositionally biased region" description="Gly residues" evidence="2">
    <location>
        <begin position="775"/>
        <end position="795"/>
    </location>
</feature>
<feature type="compositionally biased region" description="Low complexity" evidence="2">
    <location>
        <begin position="169"/>
        <end position="183"/>
    </location>
</feature>
<feature type="region of interest" description="Disordered" evidence="2">
    <location>
        <begin position="1675"/>
        <end position="1716"/>
    </location>
</feature>
<feature type="compositionally biased region" description="Low complexity" evidence="2">
    <location>
        <begin position="1241"/>
        <end position="1275"/>
    </location>
</feature>
<dbReference type="InterPro" id="IPR035979">
    <property type="entry name" value="RBD_domain_sf"/>
</dbReference>
<dbReference type="SUPFAM" id="SSF54928">
    <property type="entry name" value="RNA-binding domain, RBD"/>
    <property type="match status" value="4"/>
</dbReference>
<evidence type="ECO:0000313" key="4">
    <source>
        <dbReference type="EMBL" id="KXS14559.1"/>
    </source>
</evidence>
<feature type="region of interest" description="Disordered" evidence="2">
    <location>
        <begin position="730"/>
        <end position="827"/>
    </location>
</feature>
<feature type="compositionally biased region" description="Low complexity" evidence="2">
    <location>
        <begin position="369"/>
        <end position="392"/>
    </location>
</feature>
<dbReference type="EMBL" id="KQ965768">
    <property type="protein sequence ID" value="KXS14559.1"/>
    <property type="molecule type" value="Genomic_DNA"/>
</dbReference>
<feature type="compositionally biased region" description="Low complexity" evidence="2">
    <location>
        <begin position="193"/>
        <end position="216"/>
    </location>
</feature>
<dbReference type="Pfam" id="PF00076">
    <property type="entry name" value="RRM_1"/>
    <property type="match status" value="1"/>
</dbReference>
<dbReference type="OrthoDB" id="431169at2759"/>
<feature type="compositionally biased region" description="Polar residues" evidence="2">
    <location>
        <begin position="1591"/>
        <end position="1601"/>
    </location>
</feature>
<feature type="compositionally biased region" description="Basic and acidic residues" evidence="2">
    <location>
        <begin position="1541"/>
        <end position="1552"/>
    </location>
</feature>
<evidence type="ECO:0000256" key="1">
    <source>
        <dbReference type="PROSITE-ProRule" id="PRU00176"/>
    </source>
</evidence>
<feature type="compositionally biased region" description="Low complexity" evidence="2">
    <location>
        <begin position="1756"/>
        <end position="1771"/>
    </location>
</feature>
<dbReference type="CDD" id="cd00590">
    <property type="entry name" value="RRM_SF"/>
    <property type="match status" value="1"/>
</dbReference>
<keyword evidence="1" id="KW-0694">RNA-binding</keyword>
<keyword evidence="5" id="KW-1185">Reference proteome</keyword>
<feature type="region of interest" description="Disordered" evidence="2">
    <location>
        <begin position="460"/>
        <end position="554"/>
    </location>
</feature>
<feature type="region of interest" description="Disordered" evidence="2">
    <location>
        <begin position="1182"/>
        <end position="1222"/>
    </location>
</feature>
<evidence type="ECO:0000313" key="5">
    <source>
        <dbReference type="Proteomes" id="UP000070544"/>
    </source>
</evidence>
<accession>A0A139AD18</accession>
<feature type="compositionally biased region" description="Low complexity" evidence="2">
    <location>
        <begin position="1797"/>
        <end position="1807"/>
    </location>
</feature>
<dbReference type="GO" id="GO:0003723">
    <property type="term" value="F:RNA binding"/>
    <property type="evidence" value="ECO:0007669"/>
    <property type="project" value="UniProtKB-UniRule"/>
</dbReference>
<dbReference type="PANTHER" id="PTHR24216">
    <property type="entry name" value="PAXILLIN-RELATED"/>
    <property type="match status" value="1"/>
</dbReference>
<feature type="region of interest" description="Disordered" evidence="2">
    <location>
        <begin position="1234"/>
        <end position="1283"/>
    </location>
</feature>
<feature type="region of interest" description="Disordered" evidence="2">
    <location>
        <begin position="1733"/>
        <end position="1809"/>
    </location>
</feature>
<dbReference type="Proteomes" id="UP000070544">
    <property type="component" value="Unassembled WGS sequence"/>
</dbReference>
<dbReference type="STRING" id="1344416.A0A139AD18"/>